<dbReference type="Pfam" id="PF14521">
    <property type="entry name" value="Aspzincin_M35"/>
    <property type="match status" value="1"/>
</dbReference>
<dbReference type="HOGENOM" id="CLU_041257_0_0_6"/>
<comment type="cofactor">
    <cofactor evidence="1">
        <name>Zn(2+)</name>
        <dbReference type="ChEBI" id="CHEBI:29105"/>
    </cofactor>
</comment>
<evidence type="ECO:0000256" key="8">
    <source>
        <dbReference type="SAM" id="SignalP"/>
    </source>
</evidence>
<dbReference type="Gene3D" id="3.40.390.10">
    <property type="entry name" value="Collagenase (Catalytic Domain)"/>
    <property type="match status" value="1"/>
</dbReference>
<evidence type="ECO:0000256" key="5">
    <source>
        <dbReference type="ARBA" id="ARBA00022801"/>
    </source>
</evidence>
<dbReference type="PATRIC" id="fig|1445510.3.peg.5651"/>
<keyword evidence="3" id="KW-0645">Protease</keyword>
<organism evidence="10 11">
    <name type="scientific">Gynuella sunshinyii YC6258</name>
    <dbReference type="NCBI Taxonomy" id="1445510"/>
    <lineage>
        <taxon>Bacteria</taxon>
        <taxon>Pseudomonadati</taxon>
        <taxon>Pseudomonadota</taxon>
        <taxon>Gammaproteobacteria</taxon>
        <taxon>Oceanospirillales</taxon>
        <taxon>Saccharospirillaceae</taxon>
        <taxon>Gynuella</taxon>
    </lineage>
</organism>
<dbReference type="InterPro" id="IPR024079">
    <property type="entry name" value="MetalloPept_cat_dom_sf"/>
</dbReference>
<keyword evidence="6" id="KW-0862">Zinc</keyword>
<proteinExistence type="inferred from homology"/>
<dbReference type="SMART" id="SM01351">
    <property type="entry name" value="Aspzincin_M35"/>
    <property type="match status" value="1"/>
</dbReference>
<evidence type="ECO:0000313" key="10">
    <source>
        <dbReference type="EMBL" id="AJQ97720.1"/>
    </source>
</evidence>
<keyword evidence="11" id="KW-1185">Reference proteome</keyword>
<dbReference type="SUPFAM" id="SSF55486">
    <property type="entry name" value="Metalloproteases ('zincins'), catalytic domain"/>
    <property type="match status" value="1"/>
</dbReference>
<dbReference type="AlphaFoldDB" id="A0A0C5VEM8"/>
<evidence type="ECO:0000313" key="11">
    <source>
        <dbReference type="Proteomes" id="UP000032266"/>
    </source>
</evidence>
<dbReference type="InterPro" id="IPR029463">
    <property type="entry name" value="Lys_MEP"/>
</dbReference>
<accession>A0A0C5VEM8</accession>
<feature type="chain" id="PRO_5002183644" description="Lysine-specific metallo-endopeptidase domain-containing protein" evidence="8">
    <location>
        <begin position="23"/>
        <end position="356"/>
    </location>
</feature>
<dbReference type="PANTHER" id="PTHR37016:SF3">
    <property type="entry name" value="NEUTRAL PROTEASE 2-RELATED"/>
    <property type="match status" value="1"/>
</dbReference>
<dbReference type="Proteomes" id="UP000032266">
    <property type="component" value="Chromosome"/>
</dbReference>
<evidence type="ECO:0000256" key="6">
    <source>
        <dbReference type="ARBA" id="ARBA00022833"/>
    </source>
</evidence>
<evidence type="ECO:0000256" key="3">
    <source>
        <dbReference type="ARBA" id="ARBA00022670"/>
    </source>
</evidence>
<keyword evidence="5" id="KW-0378">Hydrolase</keyword>
<reference evidence="10 11" key="1">
    <citation type="submission" date="2014-01" db="EMBL/GenBank/DDBJ databases">
        <title>Full genme sequencing of cellulolytic bacterium Gynuella sunshinyii YC6258T gen. nov., sp. nov.</title>
        <authorList>
            <person name="Khan H."/>
            <person name="Chung E.J."/>
            <person name="Chung Y.R."/>
        </authorList>
    </citation>
    <scope>NUCLEOTIDE SEQUENCE [LARGE SCALE GENOMIC DNA]</scope>
    <source>
        <strain evidence="10 11">YC6258</strain>
    </source>
</reference>
<protein>
    <recommendedName>
        <fullName evidence="9">Lysine-specific metallo-endopeptidase domain-containing protein</fullName>
    </recommendedName>
</protein>
<keyword evidence="7" id="KW-0482">Metalloprotease</keyword>
<sequence length="356" mass="39122">MKIIKLLCTLILLSLTPFFTLAAGNGPLSFSLQATKKSTSTSEINVVITNTSDEFLKVLKWNTPLETELSADIFSISADGKFVTYQGRLIKRGEPEETDYVTFKPRESKTVSVDLSRYYKMDQANYYSVYLDGYVTAIVETANKTNSTINTTQVESTDIEETSNSLKIFFQPNTVKKIQSETISTNYESCSSSQINTLNSSLNAAVNIASAASSALNSASNPTSAPRYTTWFGSANSSRQNTVTAHFQSISNALSSAPIRLSCACNDNYYAYVYPNDPYKIYVCNAFWSAPLTGTDSKAGTLVHEMSHFYVVANTDDYAYGQSSAKRLARTSPGTAIQNADSHEYFAENTPSLSMY</sequence>
<evidence type="ECO:0000256" key="2">
    <source>
        <dbReference type="ARBA" id="ARBA00010279"/>
    </source>
</evidence>
<comment type="similarity">
    <text evidence="2">Belongs to the peptidase M35 family.</text>
</comment>
<gene>
    <name evidence="10" type="ORF">YC6258_05692</name>
</gene>
<keyword evidence="8" id="KW-0732">Signal</keyword>
<dbReference type="GO" id="GO:0004222">
    <property type="term" value="F:metalloendopeptidase activity"/>
    <property type="evidence" value="ECO:0007669"/>
    <property type="project" value="InterPro"/>
</dbReference>
<dbReference type="KEGG" id="gsn:YC6258_05692"/>
<dbReference type="GO" id="GO:0006508">
    <property type="term" value="P:proteolysis"/>
    <property type="evidence" value="ECO:0007669"/>
    <property type="project" value="UniProtKB-KW"/>
</dbReference>
<dbReference type="PANTHER" id="PTHR37016">
    <property type="match status" value="1"/>
</dbReference>
<name>A0A0C5VEM8_9GAMM</name>
<dbReference type="OrthoDB" id="7649992at2"/>
<dbReference type="GO" id="GO:0046872">
    <property type="term" value="F:metal ion binding"/>
    <property type="evidence" value="ECO:0007669"/>
    <property type="project" value="UniProtKB-KW"/>
</dbReference>
<dbReference type="STRING" id="1445510.YC6258_05692"/>
<evidence type="ECO:0000256" key="4">
    <source>
        <dbReference type="ARBA" id="ARBA00022723"/>
    </source>
</evidence>
<dbReference type="InterPro" id="IPR050414">
    <property type="entry name" value="Fungal_M35_metalloproteases"/>
</dbReference>
<feature type="domain" description="Lysine-specific metallo-endopeptidase" evidence="9">
    <location>
        <begin position="214"/>
        <end position="348"/>
    </location>
</feature>
<keyword evidence="4" id="KW-0479">Metal-binding</keyword>
<evidence type="ECO:0000259" key="9">
    <source>
        <dbReference type="SMART" id="SM01351"/>
    </source>
</evidence>
<evidence type="ECO:0000256" key="7">
    <source>
        <dbReference type="ARBA" id="ARBA00023049"/>
    </source>
</evidence>
<feature type="signal peptide" evidence="8">
    <location>
        <begin position="1"/>
        <end position="22"/>
    </location>
</feature>
<dbReference type="RefSeq" id="WP_044619391.1">
    <property type="nucleotide sequence ID" value="NZ_CP007142.1"/>
</dbReference>
<dbReference type="EMBL" id="CP007142">
    <property type="protein sequence ID" value="AJQ97720.1"/>
    <property type="molecule type" value="Genomic_DNA"/>
</dbReference>
<evidence type="ECO:0000256" key="1">
    <source>
        <dbReference type="ARBA" id="ARBA00001947"/>
    </source>
</evidence>